<dbReference type="RefSeq" id="WP_088392344.1">
    <property type="nucleotide sequence ID" value="NZ_CP067378.1"/>
</dbReference>
<name>A0A246GIV5_9FLAO</name>
<reference evidence="6 9" key="2">
    <citation type="submission" date="2024-02" db="EMBL/GenBank/DDBJ databases">
        <title>Comparative Genomic Analysis of Flavobacterium Species Causing Columnaris Disease of Freshwater Fish in Thailand: Insights into Virulence and Resistance Mechanisms.</title>
        <authorList>
            <person name="Nguyen D."/>
            <person name="Chokmangmeepisarn P."/>
            <person name="Khianchaikhan K."/>
            <person name="Morishita M."/>
            <person name="Bunnoy A."/>
            <person name="Rodkhum C."/>
        </authorList>
    </citation>
    <scope>NUCLEOTIDE SEQUENCE [LARGE SCALE GENOMIC DNA]</scope>
    <source>
        <strain evidence="6 9">KCRT2007</strain>
    </source>
</reference>
<keyword evidence="3 4" id="KW-0408">Iron</keyword>
<dbReference type="AlphaFoldDB" id="A0A246GIV5"/>
<dbReference type="Proteomes" id="UP000197768">
    <property type="component" value="Unassembled WGS sequence"/>
</dbReference>
<keyword evidence="1 4" id="KW-0349">Heme</keyword>
<evidence type="ECO:0000313" key="7">
    <source>
        <dbReference type="EMBL" id="OWP84157.1"/>
    </source>
</evidence>
<dbReference type="InterPro" id="IPR009056">
    <property type="entry name" value="Cyt_c-like_dom"/>
</dbReference>
<dbReference type="GO" id="GO:0046872">
    <property type="term" value="F:metal ion binding"/>
    <property type="evidence" value="ECO:0007669"/>
    <property type="project" value="UniProtKB-KW"/>
</dbReference>
<dbReference type="GO" id="GO:0020037">
    <property type="term" value="F:heme binding"/>
    <property type="evidence" value="ECO:0007669"/>
    <property type="project" value="InterPro"/>
</dbReference>
<dbReference type="PROSITE" id="PS51257">
    <property type="entry name" value="PROKAR_LIPOPROTEIN"/>
    <property type="match status" value="1"/>
</dbReference>
<keyword evidence="9" id="KW-1185">Reference proteome</keyword>
<dbReference type="PROSITE" id="PS51007">
    <property type="entry name" value="CYTC"/>
    <property type="match status" value="1"/>
</dbReference>
<dbReference type="SUPFAM" id="SSF46626">
    <property type="entry name" value="Cytochrome c"/>
    <property type="match status" value="1"/>
</dbReference>
<dbReference type="OrthoDB" id="9814063at2"/>
<reference evidence="7 8" key="1">
    <citation type="journal article" date="2017" name="Infect. Genet. Evol.">
        <title>Comparative genome analysis of fish pathogen Flavobacterium columnare reveals extensive sequence diversity within the species.</title>
        <authorList>
            <person name="Kayansamruaj P."/>
            <person name="Dong H.T."/>
            <person name="Hirono I."/>
            <person name="Kondo H."/>
            <person name="Senapin S."/>
            <person name="Rodkhum C."/>
        </authorList>
    </citation>
    <scope>NUCLEOTIDE SEQUENCE [LARGE SCALE GENOMIC DNA]</scope>
    <source>
        <strain evidence="7 8">1215</strain>
    </source>
</reference>
<evidence type="ECO:0000313" key="9">
    <source>
        <dbReference type="Proteomes" id="UP001621813"/>
    </source>
</evidence>
<proteinExistence type="predicted"/>
<dbReference type="InterPro" id="IPR036909">
    <property type="entry name" value="Cyt_c-like_dom_sf"/>
</dbReference>
<evidence type="ECO:0000256" key="2">
    <source>
        <dbReference type="ARBA" id="ARBA00022723"/>
    </source>
</evidence>
<gene>
    <name evidence="7" type="ORF">BWK59_06795</name>
    <name evidence="6" type="ORF">V3Q77_00625</name>
</gene>
<feature type="domain" description="Cytochrome c" evidence="5">
    <location>
        <begin position="34"/>
        <end position="123"/>
    </location>
</feature>
<evidence type="ECO:0000313" key="8">
    <source>
        <dbReference type="Proteomes" id="UP000197768"/>
    </source>
</evidence>
<evidence type="ECO:0000256" key="1">
    <source>
        <dbReference type="ARBA" id="ARBA00022617"/>
    </source>
</evidence>
<dbReference type="Gene3D" id="1.10.760.10">
    <property type="entry name" value="Cytochrome c-like domain"/>
    <property type="match status" value="1"/>
</dbReference>
<accession>A0A246GIV5</accession>
<keyword evidence="2 4" id="KW-0479">Metal-binding</keyword>
<dbReference type="Pfam" id="PF00034">
    <property type="entry name" value="Cytochrom_C"/>
    <property type="match status" value="1"/>
</dbReference>
<evidence type="ECO:0000256" key="3">
    <source>
        <dbReference type="ARBA" id="ARBA00023004"/>
    </source>
</evidence>
<sequence>MKKLLVPFIIIFLSCKKENQENFGTSTSQMVTQKPVDLGKEIFEGKGVCYTCHKPDIKTVGPSLKEIAKLYKEKNGNIVAFLQEKNQPIVDPSQYNTMKANFAITKNLPEEELKAIEAYILSF</sequence>
<dbReference type="EMBL" id="MTCZ01000051">
    <property type="protein sequence ID" value="OWP84157.1"/>
    <property type="molecule type" value="Genomic_DNA"/>
</dbReference>
<dbReference type="EMBL" id="JAZGZR010000001">
    <property type="protein sequence ID" value="MFK7048387.1"/>
    <property type="molecule type" value="Genomic_DNA"/>
</dbReference>
<dbReference type="GO" id="GO:0009055">
    <property type="term" value="F:electron transfer activity"/>
    <property type="evidence" value="ECO:0007669"/>
    <property type="project" value="InterPro"/>
</dbReference>
<evidence type="ECO:0000256" key="4">
    <source>
        <dbReference type="PROSITE-ProRule" id="PRU00433"/>
    </source>
</evidence>
<dbReference type="Proteomes" id="UP001621813">
    <property type="component" value="Unassembled WGS sequence"/>
</dbReference>
<evidence type="ECO:0000259" key="5">
    <source>
        <dbReference type="PROSITE" id="PS51007"/>
    </source>
</evidence>
<evidence type="ECO:0000313" key="6">
    <source>
        <dbReference type="EMBL" id="MFK7048387.1"/>
    </source>
</evidence>
<comment type="caution">
    <text evidence="7">The sequence shown here is derived from an EMBL/GenBank/DDBJ whole genome shotgun (WGS) entry which is preliminary data.</text>
</comment>
<protein>
    <submittedName>
        <fullName evidence="6">C-type cytochrome</fullName>
    </submittedName>
    <submittedName>
        <fullName evidence="7">Cytochrome C552</fullName>
    </submittedName>
</protein>
<organism evidence="7 8">
    <name type="scientific">Flavobacterium davisii</name>
    <dbReference type="NCBI Taxonomy" id="2906077"/>
    <lineage>
        <taxon>Bacteria</taxon>
        <taxon>Pseudomonadati</taxon>
        <taxon>Bacteroidota</taxon>
        <taxon>Flavobacteriia</taxon>
        <taxon>Flavobacteriales</taxon>
        <taxon>Flavobacteriaceae</taxon>
        <taxon>Flavobacterium</taxon>
    </lineage>
</organism>